<reference evidence="2 3" key="1">
    <citation type="submission" date="2024-04" db="EMBL/GenBank/DDBJ databases">
        <authorList>
            <person name="Wojcicki M."/>
            <person name="Srednicka P."/>
            <person name="Shymialevich D."/>
            <person name="Sokolowska B."/>
        </authorList>
    </citation>
    <scope>NUCLEOTIDE SEQUENCE [LARGE SCALE GENOMIC DNA]</scope>
</reference>
<accession>A0AAX4Q485</accession>
<gene>
    <name evidence="2" type="ORF">U7154_000148</name>
</gene>
<proteinExistence type="predicted"/>
<feature type="region of interest" description="Disordered" evidence="1">
    <location>
        <begin position="17"/>
        <end position="56"/>
    </location>
</feature>
<keyword evidence="3" id="KW-1185">Reference proteome</keyword>
<evidence type="ECO:0000256" key="1">
    <source>
        <dbReference type="SAM" id="MobiDB-lite"/>
    </source>
</evidence>
<feature type="compositionally biased region" description="Basic residues" evidence="1">
    <location>
        <begin position="24"/>
        <end position="33"/>
    </location>
</feature>
<name>A0AAX4Q485_9CAUD</name>
<organism evidence="2 3">
    <name type="scientific">Enterobacter phage KKP_3711</name>
    <dbReference type="NCBI Taxonomy" id="3109398"/>
    <lineage>
        <taxon>Viruses</taxon>
        <taxon>Duplodnaviria</taxon>
        <taxon>Heunggongvirae</taxon>
        <taxon>Uroviricota</taxon>
        <taxon>Caudoviricetes</taxon>
        <taxon>Demerecviridae</taxon>
        <taxon>Markadamsvirinae</taxon>
    </lineage>
</organism>
<evidence type="ECO:0000313" key="2">
    <source>
        <dbReference type="EMBL" id="XAG95915.1"/>
    </source>
</evidence>
<dbReference type="InterPro" id="IPR054287">
    <property type="entry name" value="DUF7022"/>
</dbReference>
<feature type="compositionally biased region" description="Basic residues" evidence="1">
    <location>
        <begin position="154"/>
        <end position="165"/>
    </location>
</feature>
<sequence>MAKAKKAAQKVEVVVNTKTEQNRARRLAKHQKAHPNDKQAARASATAPVRKKSKAKGNFPAPVVKIRDAAGNLIHRGAIYGFVPDAPRKREEIMAEKQPFYDFMVRGVASFGDIKPTEDQIKENVKALCFGLGIQYTGRRAGERKGSRVPGKGNKQRAPHQRKAK</sequence>
<dbReference type="Pfam" id="PF22887">
    <property type="entry name" value="DUF7022"/>
    <property type="match status" value="1"/>
</dbReference>
<dbReference type="EMBL" id="PP579741">
    <property type="protein sequence ID" value="XAG95915.1"/>
    <property type="molecule type" value="Genomic_DNA"/>
</dbReference>
<evidence type="ECO:0000313" key="3">
    <source>
        <dbReference type="Proteomes" id="UP001437386"/>
    </source>
</evidence>
<dbReference type="Proteomes" id="UP001437386">
    <property type="component" value="Segment"/>
</dbReference>
<feature type="region of interest" description="Disordered" evidence="1">
    <location>
        <begin position="139"/>
        <end position="165"/>
    </location>
</feature>
<protein>
    <submittedName>
        <fullName evidence="2">Uncharacterized protein</fullName>
    </submittedName>
</protein>